<evidence type="ECO:0000313" key="1">
    <source>
        <dbReference type="EMBL" id="KAI5655033.1"/>
    </source>
</evidence>
<name>A0ACC0A2C5_CATRO</name>
<comment type="caution">
    <text evidence="1">The sequence shown here is derived from an EMBL/GenBank/DDBJ whole genome shotgun (WGS) entry which is preliminary data.</text>
</comment>
<accession>A0ACC0A2C5</accession>
<keyword evidence="2" id="KW-1185">Reference proteome</keyword>
<gene>
    <name evidence="1" type="ORF">M9H77_32220</name>
</gene>
<dbReference type="Proteomes" id="UP001060085">
    <property type="component" value="Linkage Group LG07"/>
</dbReference>
<evidence type="ECO:0000313" key="2">
    <source>
        <dbReference type="Proteomes" id="UP001060085"/>
    </source>
</evidence>
<dbReference type="EMBL" id="CM044707">
    <property type="protein sequence ID" value="KAI5655033.1"/>
    <property type="molecule type" value="Genomic_DNA"/>
</dbReference>
<organism evidence="1 2">
    <name type="scientific">Catharanthus roseus</name>
    <name type="common">Madagascar periwinkle</name>
    <name type="synonym">Vinca rosea</name>
    <dbReference type="NCBI Taxonomy" id="4058"/>
    <lineage>
        <taxon>Eukaryota</taxon>
        <taxon>Viridiplantae</taxon>
        <taxon>Streptophyta</taxon>
        <taxon>Embryophyta</taxon>
        <taxon>Tracheophyta</taxon>
        <taxon>Spermatophyta</taxon>
        <taxon>Magnoliopsida</taxon>
        <taxon>eudicotyledons</taxon>
        <taxon>Gunneridae</taxon>
        <taxon>Pentapetalae</taxon>
        <taxon>asterids</taxon>
        <taxon>lamiids</taxon>
        <taxon>Gentianales</taxon>
        <taxon>Apocynaceae</taxon>
        <taxon>Rauvolfioideae</taxon>
        <taxon>Vinceae</taxon>
        <taxon>Catharanthinae</taxon>
        <taxon>Catharanthus</taxon>
    </lineage>
</organism>
<reference evidence="2" key="1">
    <citation type="journal article" date="2023" name="Nat. Plants">
        <title>Single-cell RNA sequencing provides a high-resolution roadmap for understanding the multicellular compartmentation of specialized metabolism.</title>
        <authorList>
            <person name="Sun S."/>
            <person name="Shen X."/>
            <person name="Li Y."/>
            <person name="Li Y."/>
            <person name="Wang S."/>
            <person name="Li R."/>
            <person name="Zhang H."/>
            <person name="Shen G."/>
            <person name="Guo B."/>
            <person name="Wei J."/>
            <person name="Xu J."/>
            <person name="St-Pierre B."/>
            <person name="Chen S."/>
            <person name="Sun C."/>
        </authorList>
    </citation>
    <scope>NUCLEOTIDE SEQUENCE [LARGE SCALE GENOMIC DNA]</scope>
</reference>
<sequence length="445" mass="49678">MVSPNTDSSETSFVYDSKLSTVVPASITGDDKFHGLRNLDLAMKLHYIRGIYFFDKDAANGMEIKDLKKSMFEYLKIYPAVSGRIRRTDDSEDGGSGGRAFIRCNDSGVRVVEAKCSKTIDQWLRDCSGVANFDQLVYGRHVLGPDLGFAPLVFVQFTWFKCGGISVGLSWSHILGDTFSATDFINKWGQILAEHSRHIELPGTKNDYKFPSAIAKIPVSIKMVDPVGDYWLAISKSKMQIHSLHLTAEKLNHLLSKASQGSIELSAKLKPFDVISAVIWKSLAKVRSESEPKIVTICRNDPSFVRKPLSNSQVITTVEAANLNVSEANLLELVNLIAEKQEDERRLIEEFMENDKSKSDYIMYGANLTFVDLEEAKIYDLEINGHKPVFANYSLNGVGDEGAVLVLPGPPSNNAKEDGRMVNLILPENEVEDLKDELRKEWSLF</sequence>
<protein>
    <submittedName>
        <fullName evidence="1">Uncharacterized protein</fullName>
    </submittedName>
</protein>
<proteinExistence type="predicted"/>